<evidence type="ECO:0000313" key="2">
    <source>
        <dbReference type="Proteomes" id="UP000019471"/>
    </source>
</evidence>
<organism evidence="1 2">
    <name type="scientific">Cladophialophora psammophila CBS 110553</name>
    <dbReference type="NCBI Taxonomy" id="1182543"/>
    <lineage>
        <taxon>Eukaryota</taxon>
        <taxon>Fungi</taxon>
        <taxon>Dikarya</taxon>
        <taxon>Ascomycota</taxon>
        <taxon>Pezizomycotina</taxon>
        <taxon>Eurotiomycetes</taxon>
        <taxon>Chaetothyriomycetidae</taxon>
        <taxon>Chaetothyriales</taxon>
        <taxon>Herpotrichiellaceae</taxon>
        <taxon>Cladophialophora</taxon>
    </lineage>
</organism>
<accession>W9VJS4</accession>
<name>W9VJS4_9EURO</name>
<dbReference type="HOGENOM" id="CLU_201326_0_0_1"/>
<dbReference type="eggNOG" id="ENOG502RPWS">
    <property type="taxonomic scope" value="Eukaryota"/>
</dbReference>
<dbReference type="AlphaFoldDB" id="W9VJS4"/>
<proteinExistence type="predicted"/>
<dbReference type="GeneID" id="19198159"/>
<protein>
    <submittedName>
        <fullName evidence="1">Uncharacterized protein</fullName>
    </submittedName>
</protein>
<dbReference type="STRING" id="1182543.W9VJS4"/>
<reference evidence="1 2" key="1">
    <citation type="submission" date="2013-03" db="EMBL/GenBank/DDBJ databases">
        <title>The Genome Sequence of Cladophialophora psammophila CBS 110553.</title>
        <authorList>
            <consortium name="The Broad Institute Genomics Platform"/>
            <person name="Cuomo C."/>
            <person name="de Hoog S."/>
            <person name="Gorbushina A."/>
            <person name="Walker B."/>
            <person name="Young S.K."/>
            <person name="Zeng Q."/>
            <person name="Gargeya S."/>
            <person name="Fitzgerald M."/>
            <person name="Haas B."/>
            <person name="Abouelleil A."/>
            <person name="Allen A.W."/>
            <person name="Alvarado L."/>
            <person name="Arachchi H.M."/>
            <person name="Berlin A.M."/>
            <person name="Chapman S.B."/>
            <person name="Gainer-Dewar J."/>
            <person name="Goldberg J."/>
            <person name="Griggs A."/>
            <person name="Gujja S."/>
            <person name="Hansen M."/>
            <person name="Howarth C."/>
            <person name="Imamovic A."/>
            <person name="Ireland A."/>
            <person name="Larimer J."/>
            <person name="McCowan C."/>
            <person name="Murphy C."/>
            <person name="Pearson M."/>
            <person name="Poon T.W."/>
            <person name="Priest M."/>
            <person name="Roberts A."/>
            <person name="Saif S."/>
            <person name="Shea T."/>
            <person name="Sisk P."/>
            <person name="Sykes S."/>
            <person name="Wortman J."/>
            <person name="Nusbaum C."/>
            <person name="Birren B."/>
        </authorList>
    </citation>
    <scope>NUCLEOTIDE SEQUENCE [LARGE SCALE GENOMIC DNA]</scope>
    <source>
        <strain evidence="1 2">CBS 110553</strain>
    </source>
</reference>
<comment type="caution">
    <text evidence="1">The sequence shown here is derived from an EMBL/GenBank/DDBJ whole genome shotgun (WGS) entry which is preliminary data.</text>
</comment>
<keyword evidence="2" id="KW-1185">Reference proteome</keyword>
<dbReference type="Proteomes" id="UP000019471">
    <property type="component" value="Unassembled WGS sequence"/>
</dbReference>
<dbReference type="RefSeq" id="XP_007752232.1">
    <property type="nucleotide sequence ID" value="XM_007754042.1"/>
</dbReference>
<evidence type="ECO:0000313" key="1">
    <source>
        <dbReference type="EMBL" id="EXJ53285.1"/>
    </source>
</evidence>
<dbReference type="OrthoDB" id="4364580at2759"/>
<sequence>MLRDAVSITSVLPKRSRLYREDIRYIQNYNSMKEVFDANKRILFNNDIMKELAVNPLVSKTARAVISGRPRER</sequence>
<dbReference type="EMBL" id="AMGX01000112">
    <property type="protein sequence ID" value="EXJ53285.1"/>
    <property type="molecule type" value="Genomic_DNA"/>
</dbReference>
<gene>
    <name evidence="1" type="ORF">A1O5_13477</name>
</gene>